<dbReference type="InterPro" id="IPR050390">
    <property type="entry name" value="C5-Methyltransferase"/>
</dbReference>
<reference evidence="13 14" key="1">
    <citation type="journal article" date="2018" name="Evol. Lett.">
        <title>Horizontal gene cluster transfer increased hallucinogenic mushroom diversity.</title>
        <authorList>
            <person name="Reynolds H.T."/>
            <person name="Vijayakumar V."/>
            <person name="Gluck-Thaler E."/>
            <person name="Korotkin H.B."/>
            <person name="Matheny P.B."/>
            <person name="Slot J.C."/>
        </authorList>
    </citation>
    <scope>NUCLEOTIDE SEQUENCE [LARGE SCALE GENOMIC DNA]</scope>
    <source>
        <strain evidence="13 14">2629</strain>
    </source>
</reference>
<keyword evidence="14" id="KW-1185">Reference proteome</keyword>
<dbReference type="Gene3D" id="3.90.120.10">
    <property type="entry name" value="DNA Methylase, subunit A, domain 2"/>
    <property type="match status" value="1"/>
</dbReference>
<dbReference type="PROSITE" id="PS51038">
    <property type="entry name" value="BAH"/>
    <property type="match status" value="1"/>
</dbReference>
<evidence type="ECO:0000313" key="14">
    <source>
        <dbReference type="Proteomes" id="UP000284842"/>
    </source>
</evidence>
<dbReference type="PROSITE" id="PS51679">
    <property type="entry name" value="SAM_MT_C5"/>
    <property type="match status" value="1"/>
</dbReference>
<dbReference type="PIRSF" id="PIRSF037404">
    <property type="entry name" value="DNMT1"/>
    <property type="match status" value="1"/>
</dbReference>
<dbReference type="InParanoid" id="A0A409Y976"/>
<organism evidence="13 14">
    <name type="scientific">Panaeolus cyanescens</name>
    <dbReference type="NCBI Taxonomy" id="181874"/>
    <lineage>
        <taxon>Eukaryota</taxon>
        <taxon>Fungi</taxon>
        <taxon>Dikarya</taxon>
        <taxon>Basidiomycota</taxon>
        <taxon>Agaricomycotina</taxon>
        <taxon>Agaricomycetes</taxon>
        <taxon>Agaricomycetidae</taxon>
        <taxon>Agaricales</taxon>
        <taxon>Agaricineae</taxon>
        <taxon>Galeropsidaceae</taxon>
        <taxon>Panaeolus</taxon>
    </lineage>
</organism>
<dbReference type="InterPro" id="IPR022702">
    <property type="entry name" value="Cytosine_MeTrfase1_RFD"/>
</dbReference>
<sequence length="1309" mass="149339">MPPRRRPTAFDVSFPDEVTSGDEGVLLSDFSTETNKRKADSDLSTDPRSQHPRFWSVAAFYKPPQGKPQPTWETEDLVLPGEEPLDVDDTPGPDGDDTKPIRRLANFSIFDPLHSDEFVSLHMLELNDGVDRHFEAVGYALPLYENDEDEGQEESLNLVLVRLSAILRCSVDWTNRSAPFFIETLYAWYQLEVPSPQYEPFYGHYYSLRRVAQLVISEANVNPKVTVEEFLEDFTRQNDFNGRTFTEDDLWSAVKEIEQALDDIPDRLANQMRDVPLIKAILRKSSSTPRNRRRNNAAAPRRPMTAALKVHAGDLDFAVLKSENQNTTHVTPLIASFARGLVSEQIVVVGPQPPSIDETLVARRNALRTQTLKSLVMRATRPKVQIDCDKKDRIDVRSDIYSQVTIEGKTLKIGDIVMVKGNHDLPGWNKNGSAQPVKPEHMHCDFFWYCKIMCFVIENQVAHVRWFYHGKKTLMGEIGNEQELFLCNECGNIPMKDIVGQVKVHFQPKDPASVPYDEYFCRLMYEKATGTFRSLDLKTDALCESFPPPENCKSCVIEAAITQNKESHKTKDKGHVTGISYGGTNYHLEDFVLYYSNEGPANIGQIVEVDFAKSPHALTLVKVGRTATLDKSLVPKNFYRDERHLYLTEEKVKIPVSKLIRVIYAASHSCFGDEAELIDWLDLSPYHFYIKYCFPALKIASWADRCKLDWKQIFACSICCREMLAKRKLVKTFLRQIEREPLSTLDLFGGVGAFSGSMAEGSRCFNVDYAIEISPSAAKTFEYGKFLLSLSVYRTENTHRKNWNTKTANQCANVMLRYAIKSESGHDVEVPTQLYDGKTSVPSMPKRGKIKVLTAGFPCQSHSSLNMFHKADDIKSNLMLTNLSYIDWYRPIYVYLENVPGFLSYALGARQATAHKVEGGIKMGGLKLMVRALIEMGYVRFALMQAGNYGAPQRRIRFFLIAALDGHPLPELPQPTHDFLDKKQLKIDCFDGEINPISVLDGKTAHPFVSIEAAIDDLLKFDFEHPSPKKLTAEQRKTLENRKKKAMIATVKCEKDDKYWGFSGQLRYQTPPMTSYQKRARVKDTKDIQHYVLPMPLHVAEKYIYALNCFILIFIGRDRVIHIPLRPDADYRDLPRNQHEWQFVDPMSSHGQKNYKGGAYTRLNANTFFSTIVTNFGPTAKQSKVLHHSCMRTNTVRELARGQGFPDWFVFVSLSKNVKHVRMLRDFKFQRAFFAYAGLQIQRQIGNAVPWQVGHALGRELREALFNDWNRKREEAIRVDESEDSDGDVVMGKEVIPTLEEDSDDDMYV</sequence>
<dbReference type="Gene3D" id="2.30.30.490">
    <property type="match status" value="2"/>
</dbReference>
<dbReference type="InterPro" id="IPR001025">
    <property type="entry name" value="BAH_dom"/>
</dbReference>
<dbReference type="InterPro" id="IPR001525">
    <property type="entry name" value="C5_MeTfrase"/>
</dbReference>
<keyword evidence="3 10" id="KW-0489">Methyltransferase</keyword>
<dbReference type="GO" id="GO:0032259">
    <property type="term" value="P:methylation"/>
    <property type="evidence" value="ECO:0007669"/>
    <property type="project" value="UniProtKB-KW"/>
</dbReference>
<feature type="domain" description="BAH" evidence="12">
    <location>
        <begin position="409"/>
        <end position="536"/>
    </location>
</feature>
<dbReference type="PANTHER" id="PTHR10629">
    <property type="entry name" value="CYTOSINE-SPECIFIC METHYLTRANSFERASE"/>
    <property type="match status" value="1"/>
</dbReference>
<evidence type="ECO:0000256" key="3">
    <source>
        <dbReference type="ARBA" id="ARBA00022603"/>
    </source>
</evidence>
<evidence type="ECO:0000313" key="13">
    <source>
        <dbReference type="EMBL" id="PPQ99529.1"/>
    </source>
</evidence>
<protein>
    <recommendedName>
        <fullName evidence="2">DNA (cytosine-5-)-methyltransferase</fullName>
        <ecNumber evidence="2">2.1.1.37</ecNumber>
    </recommendedName>
</protein>
<name>A0A409Y976_9AGAR</name>
<evidence type="ECO:0000256" key="10">
    <source>
        <dbReference type="PROSITE-ProRule" id="PRU01016"/>
    </source>
</evidence>
<dbReference type="Pfam" id="PF12047">
    <property type="entry name" value="DNMT1-RFD"/>
    <property type="match status" value="1"/>
</dbReference>
<dbReference type="PRINTS" id="PR00105">
    <property type="entry name" value="C5METTRFRASE"/>
</dbReference>
<dbReference type="SMART" id="SM00439">
    <property type="entry name" value="BAH"/>
    <property type="match status" value="1"/>
</dbReference>
<evidence type="ECO:0000259" key="12">
    <source>
        <dbReference type="PROSITE" id="PS51038"/>
    </source>
</evidence>
<dbReference type="GO" id="GO:0003677">
    <property type="term" value="F:DNA binding"/>
    <property type="evidence" value="ECO:0007669"/>
    <property type="project" value="UniProtKB-KW"/>
</dbReference>
<dbReference type="EC" id="2.1.1.37" evidence="2"/>
<accession>A0A409Y976</accession>
<dbReference type="GO" id="GO:0003886">
    <property type="term" value="F:DNA (cytosine-5-)-methyltransferase activity"/>
    <property type="evidence" value="ECO:0007669"/>
    <property type="project" value="UniProtKB-EC"/>
</dbReference>
<evidence type="ECO:0000256" key="4">
    <source>
        <dbReference type="ARBA" id="ARBA00022679"/>
    </source>
</evidence>
<dbReference type="Proteomes" id="UP000284842">
    <property type="component" value="Unassembled WGS sequence"/>
</dbReference>
<comment type="similarity">
    <text evidence="10">Belongs to the class I-like SAM-binding methyltransferase superfamily. C5-methyltransferase family.</text>
</comment>
<evidence type="ECO:0000256" key="8">
    <source>
        <dbReference type="ARBA" id="ARBA00023242"/>
    </source>
</evidence>
<feature type="region of interest" description="Disordered" evidence="11">
    <location>
        <begin position="1"/>
        <end position="51"/>
    </location>
</feature>
<evidence type="ECO:0000256" key="1">
    <source>
        <dbReference type="ARBA" id="ARBA00004123"/>
    </source>
</evidence>
<gene>
    <name evidence="13" type="ORF">CVT24_005319</name>
</gene>
<dbReference type="InterPro" id="IPR043151">
    <property type="entry name" value="BAH_sf"/>
</dbReference>
<evidence type="ECO:0000256" key="7">
    <source>
        <dbReference type="ARBA" id="ARBA00023125"/>
    </source>
</evidence>
<dbReference type="STRING" id="181874.A0A409Y976"/>
<dbReference type="GO" id="GO:0003682">
    <property type="term" value="F:chromatin binding"/>
    <property type="evidence" value="ECO:0007669"/>
    <property type="project" value="InterPro"/>
</dbReference>
<evidence type="ECO:0000256" key="11">
    <source>
        <dbReference type="SAM" id="MobiDB-lite"/>
    </source>
</evidence>
<dbReference type="InterPro" id="IPR029063">
    <property type="entry name" value="SAM-dependent_MTases_sf"/>
</dbReference>
<dbReference type="Pfam" id="PF01426">
    <property type="entry name" value="BAH"/>
    <property type="match status" value="1"/>
</dbReference>
<dbReference type="GO" id="GO:0044027">
    <property type="term" value="P:negative regulation of gene expression via chromosomal CpG island methylation"/>
    <property type="evidence" value="ECO:0007669"/>
    <property type="project" value="TreeGrafter"/>
</dbReference>
<keyword evidence="8" id="KW-0539">Nucleus</keyword>
<dbReference type="GO" id="GO:0005634">
    <property type="term" value="C:nucleus"/>
    <property type="evidence" value="ECO:0007669"/>
    <property type="project" value="UniProtKB-SubCell"/>
</dbReference>
<dbReference type="Gene3D" id="3.40.50.150">
    <property type="entry name" value="Vaccinia Virus protein VP39"/>
    <property type="match status" value="1"/>
</dbReference>
<dbReference type="GO" id="GO:0006346">
    <property type="term" value="P:DNA methylation-dependent constitutive heterochromatin formation"/>
    <property type="evidence" value="ECO:0007669"/>
    <property type="project" value="InterPro"/>
</dbReference>
<dbReference type="PANTHER" id="PTHR10629:SF52">
    <property type="entry name" value="DNA (CYTOSINE-5)-METHYLTRANSFERASE 1"/>
    <property type="match status" value="1"/>
</dbReference>
<comment type="caution">
    <text evidence="13">The sequence shown here is derived from an EMBL/GenBank/DDBJ whole genome shotgun (WGS) entry which is preliminary data.</text>
</comment>
<keyword evidence="5 10" id="KW-0949">S-adenosyl-L-methionine</keyword>
<comment type="subcellular location">
    <subcellularLocation>
        <location evidence="1">Nucleus</location>
    </subcellularLocation>
</comment>
<keyword evidence="7" id="KW-0238">DNA-binding</keyword>
<evidence type="ECO:0000256" key="5">
    <source>
        <dbReference type="ARBA" id="ARBA00022691"/>
    </source>
</evidence>
<feature type="active site" evidence="9 10">
    <location>
        <position position="859"/>
    </location>
</feature>
<keyword evidence="6" id="KW-0677">Repeat</keyword>
<evidence type="ECO:0000256" key="2">
    <source>
        <dbReference type="ARBA" id="ARBA00011975"/>
    </source>
</evidence>
<proteinExistence type="inferred from homology"/>
<dbReference type="SUPFAM" id="SSF53335">
    <property type="entry name" value="S-adenosyl-L-methionine-dependent methyltransferases"/>
    <property type="match status" value="1"/>
</dbReference>
<dbReference type="OrthoDB" id="5376140at2759"/>
<keyword evidence="4 10" id="KW-0808">Transferase</keyword>
<dbReference type="EMBL" id="NHTK01001355">
    <property type="protein sequence ID" value="PPQ99529.1"/>
    <property type="molecule type" value="Genomic_DNA"/>
</dbReference>
<evidence type="ECO:0000256" key="6">
    <source>
        <dbReference type="ARBA" id="ARBA00022737"/>
    </source>
</evidence>
<dbReference type="Pfam" id="PF00145">
    <property type="entry name" value="DNA_methylase"/>
    <property type="match status" value="1"/>
</dbReference>
<evidence type="ECO:0000256" key="9">
    <source>
        <dbReference type="PIRSR" id="PIRSR037404-1"/>
    </source>
</evidence>